<dbReference type="EMBL" id="CAJZBQ010000028">
    <property type="protein sequence ID" value="CAG9321231.1"/>
    <property type="molecule type" value="Genomic_DNA"/>
</dbReference>
<evidence type="ECO:0008006" key="4">
    <source>
        <dbReference type="Google" id="ProtNLM"/>
    </source>
</evidence>
<dbReference type="Proteomes" id="UP001162131">
    <property type="component" value="Unassembled WGS sequence"/>
</dbReference>
<evidence type="ECO:0000313" key="2">
    <source>
        <dbReference type="EMBL" id="CAG9321231.1"/>
    </source>
</evidence>
<feature type="compositionally biased region" description="Polar residues" evidence="1">
    <location>
        <begin position="96"/>
        <end position="121"/>
    </location>
</feature>
<sequence length="129" mass="14568">MKINIHISGQTLVVDCANGRQKIHWLGSVAIHRIDKNYGLDLGMFRVIQSEDGQYLNLESHISDLLKDNSQVWVVLQGEDDPIKHEESKRDPRRGTSPNSKNNFLRTSPPSKNSLARNSPPSILRKTAK</sequence>
<feature type="compositionally biased region" description="Basic and acidic residues" evidence="1">
    <location>
        <begin position="81"/>
        <end position="94"/>
    </location>
</feature>
<keyword evidence="3" id="KW-1185">Reference proteome</keyword>
<accession>A0AAU9J4Q9</accession>
<dbReference type="Gene3D" id="3.10.20.90">
    <property type="entry name" value="Phosphatidylinositol 3-kinase Catalytic Subunit, Chain A, domain 1"/>
    <property type="match status" value="1"/>
</dbReference>
<evidence type="ECO:0000313" key="3">
    <source>
        <dbReference type="Proteomes" id="UP001162131"/>
    </source>
</evidence>
<gene>
    <name evidence="2" type="ORF">BSTOLATCC_MIC28518</name>
</gene>
<reference evidence="2" key="1">
    <citation type="submission" date="2021-09" db="EMBL/GenBank/DDBJ databases">
        <authorList>
            <consortium name="AG Swart"/>
            <person name="Singh M."/>
            <person name="Singh A."/>
            <person name="Seah K."/>
            <person name="Emmerich C."/>
        </authorList>
    </citation>
    <scope>NUCLEOTIDE SEQUENCE</scope>
    <source>
        <strain evidence="2">ATCC30299</strain>
    </source>
</reference>
<proteinExistence type="predicted"/>
<name>A0AAU9J4Q9_9CILI</name>
<evidence type="ECO:0000256" key="1">
    <source>
        <dbReference type="SAM" id="MobiDB-lite"/>
    </source>
</evidence>
<feature type="region of interest" description="Disordered" evidence="1">
    <location>
        <begin position="78"/>
        <end position="129"/>
    </location>
</feature>
<dbReference type="AlphaFoldDB" id="A0AAU9J4Q9"/>
<protein>
    <recommendedName>
        <fullName evidence="4">Par3/HAL N-terminal domain-containing protein</fullName>
    </recommendedName>
</protein>
<comment type="caution">
    <text evidence="2">The sequence shown here is derived from an EMBL/GenBank/DDBJ whole genome shotgun (WGS) entry which is preliminary data.</text>
</comment>
<organism evidence="2 3">
    <name type="scientific">Blepharisma stoltei</name>
    <dbReference type="NCBI Taxonomy" id="1481888"/>
    <lineage>
        <taxon>Eukaryota</taxon>
        <taxon>Sar</taxon>
        <taxon>Alveolata</taxon>
        <taxon>Ciliophora</taxon>
        <taxon>Postciliodesmatophora</taxon>
        <taxon>Heterotrichea</taxon>
        <taxon>Heterotrichida</taxon>
        <taxon>Blepharismidae</taxon>
        <taxon>Blepharisma</taxon>
    </lineage>
</organism>